<organism evidence="2 3">
    <name type="scientific">Prochlorococcus marinus (strain MIT 9303)</name>
    <dbReference type="NCBI Taxonomy" id="59922"/>
    <lineage>
        <taxon>Bacteria</taxon>
        <taxon>Bacillati</taxon>
        <taxon>Cyanobacteriota</taxon>
        <taxon>Cyanophyceae</taxon>
        <taxon>Synechococcales</taxon>
        <taxon>Prochlorococcaceae</taxon>
        <taxon>Prochlorococcus</taxon>
    </lineage>
</organism>
<feature type="domain" description="2Fe-2S ferredoxin-type" evidence="1">
    <location>
        <begin position="4"/>
        <end position="79"/>
    </location>
</feature>
<dbReference type="GO" id="GO:0051537">
    <property type="term" value="F:2 iron, 2 sulfur cluster binding"/>
    <property type="evidence" value="ECO:0007669"/>
    <property type="project" value="InterPro"/>
</dbReference>
<dbReference type="PROSITE" id="PS00197">
    <property type="entry name" value="2FE2S_FER_1"/>
    <property type="match status" value="1"/>
</dbReference>
<evidence type="ECO:0000259" key="1">
    <source>
        <dbReference type="PROSITE" id="PS51085"/>
    </source>
</evidence>
<dbReference type="AlphaFoldDB" id="A2C7X6"/>
<dbReference type="KEGG" id="pmf:P9303_08351"/>
<gene>
    <name evidence="2" type="ordered locus">P9303_08351</name>
</gene>
<dbReference type="InterPro" id="IPR001041">
    <property type="entry name" value="2Fe-2S_ferredoxin-type"/>
</dbReference>
<dbReference type="InterPro" id="IPR036010">
    <property type="entry name" value="2Fe-2S_ferredoxin-like_sf"/>
</dbReference>
<dbReference type="Gene3D" id="3.10.20.30">
    <property type="match status" value="1"/>
</dbReference>
<name>A2C7X6_PROM3</name>
<dbReference type="STRING" id="59922.P9303_08351"/>
<dbReference type="EMBL" id="CP000554">
    <property type="protein sequence ID" value="ABM77586.1"/>
    <property type="molecule type" value="Genomic_DNA"/>
</dbReference>
<dbReference type="RefSeq" id="WP_011825497.1">
    <property type="nucleotide sequence ID" value="NC_008820.1"/>
</dbReference>
<sequence length="81" mass="8748">MTISKIEIQWPNGTSSLTEPGLDWLQVARDAGIIIPTGCLQGSCGACEIEVNGEVVRACIAIVPRAKSCQLKVEFADDPFW</sequence>
<evidence type="ECO:0000313" key="3">
    <source>
        <dbReference type="Proteomes" id="UP000002274"/>
    </source>
</evidence>
<dbReference type="CDD" id="cd00207">
    <property type="entry name" value="fer2"/>
    <property type="match status" value="1"/>
</dbReference>
<protein>
    <recommendedName>
        <fullName evidence="1">2Fe-2S ferredoxin-type domain-containing protein</fullName>
    </recommendedName>
</protein>
<reference evidence="2 3" key="1">
    <citation type="journal article" date="2007" name="PLoS Genet.">
        <title>Patterns and implications of gene gain and loss in the evolution of Prochlorococcus.</title>
        <authorList>
            <person name="Kettler G.C."/>
            <person name="Martiny A.C."/>
            <person name="Huang K."/>
            <person name="Zucker J."/>
            <person name="Coleman M.L."/>
            <person name="Rodrigue S."/>
            <person name="Chen F."/>
            <person name="Lapidus A."/>
            <person name="Ferriera S."/>
            <person name="Johnson J."/>
            <person name="Steglich C."/>
            <person name="Church G.M."/>
            <person name="Richardson P."/>
            <person name="Chisholm S.W."/>
        </authorList>
    </citation>
    <scope>NUCLEOTIDE SEQUENCE [LARGE SCALE GENOMIC DNA]</scope>
    <source>
        <strain evidence="2 3">MIT 9303</strain>
    </source>
</reference>
<dbReference type="InterPro" id="IPR012675">
    <property type="entry name" value="Beta-grasp_dom_sf"/>
</dbReference>
<accession>A2C7X6</accession>
<proteinExistence type="predicted"/>
<dbReference type="Proteomes" id="UP000002274">
    <property type="component" value="Chromosome"/>
</dbReference>
<evidence type="ECO:0000313" key="2">
    <source>
        <dbReference type="EMBL" id="ABM77586.1"/>
    </source>
</evidence>
<dbReference type="Pfam" id="PF00111">
    <property type="entry name" value="Fer2"/>
    <property type="match status" value="1"/>
</dbReference>
<dbReference type="SUPFAM" id="SSF54292">
    <property type="entry name" value="2Fe-2S ferredoxin-like"/>
    <property type="match status" value="1"/>
</dbReference>
<dbReference type="InterPro" id="IPR006058">
    <property type="entry name" value="2Fe2S_fd_BS"/>
</dbReference>
<dbReference type="PROSITE" id="PS51085">
    <property type="entry name" value="2FE2S_FER_2"/>
    <property type="match status" value="1"/>
</dbReference>
<dbReference type="HOGENOM" id="CLU_181616_0_0_3"/>
<dbReference type="BioCyc" id="PMAR59922:G1G80-752-MONOMER"/>